<evidence type="ECO:0000313" key="1">
    <source>
        <dbReference type="EMBL" id="MCR0983564.1"/>
    </source>
</evidence>
<reference evidence="1 2" key="1">
    <citation type="submission" date="2022-06" db="EMBL/GenBank/DDBJ databases">
        <title>Roseomonas CN29.</title>
        <authorList>
            <person name="Cheng Y."/>
            <person name="He X."/>
        </authorList>
    </citation>
    <scope>NUCLEOTIDE SEQUENCE [LARGE SCALE GENOMIC DNA]</scope>
    <source>
        <strain evidence="1 2">CN29</strain>
    </source>
</reference>
<keyword evidence="2" id="KW-1185">Reference proteome</keyword>
<dbReference type="RefSeq" id="WP_257717228.1">
    <property type="nucleotide sequence ID" value="NZ_JANJOU010000013.1"/>
</dbReference>
<proteinExistence type="predicted"/>
<organism evidence="1 2">
    <name type="scientific">Roseomonas populi</name>
    <dbReference type="NCBI Taxonomy" id="3121582"/>
    <lineage>
        <taxon>Bacteria</taxon>
        <taxon>Pseudomonadati</taxon>
        <taxon>Pseudomonadota</taxon>
        <taxon>Alphaproteobacteria</taxon>
        <taxon>Acetobacterales</taxon>
        <taxon>Roseomonadaceae</taxon>
        <taxon>Roseomonas</taxon>
    </lineage>
</organism>
<sequence>MPTEMQRLKQDLEADPALRARLAPALDASADPEAASALLRAAGYGIAPGELPLSAQGPRRLNHADLDQVAGGRMTLKNPTNPFDEPL</sequence>
<gene>
    <name evidence="1" type="ORF">NRP21_16015</name>
</gene>
<protein>
    <submittedName>
        <fullName evidence="1">Nif11-like leader peptide family natural product</fullName>
    </submittedName>
</protein>
<evidence type="ECO:0000313" key="2">
    <source>
        <dbReference type="Proteomes" id="UP001524642"/>
    </source>
</evidence>
<dbReference type="EMBL" id="JANJOU010000013">
    <property type="protein sequence ID" value="MCR0983564.1"/>
    <property type="molecule type" value="Genomic_DNA"/>
</dbReference>
<accession>A0ABT1X642</accession>
<comment type="caution">
    <text evidence="1">The sequence shown here is derived from an EMBL/GenBank/DDBJ whole genome shotgun (WGS) entry which is preliminary data.</text>
</comment>
<name>A0ABT1X642_9PROT</name>
<dbReference type="Proteomes" id="UP001524642">
    <property type="component" value="Unassembled WGS sequence"/>
</dbReference>